<gene>
    <name evidence="4" type="primary">TNS4_1</name>
    <name evidence="4" type="ORF">g.32536</name>
</gene>
<proteinExistence type="predicted"/>
<feature type="region of interest" description="Disordered" evidence="2">
    <location>
        <begin position="1"/>
        <end position="24"/>
    </location>
</feature>
<dbReference type="PRINTS" id="PR00401">
    <property type="entry name" value="SH2DOMAIN"/>
</dbReference>
<dbReference type="SUPFAM" id="SSF55550">
    <property type="entry name" value="SH2 domain"/>
    <property type="match status" value="1"/>
</dbReference>
<evidence type="ECO:0000256" key="1">
    <source>
        <dbReference type="PROSITE-ProRule" id="PRU00191"/>
    </source>
</evidence>
<evidence type="ECO:0000259" key="3">
    <source>
        <dbReference type="PROSITE" id="PS50001"/>
    </source>
</evidence>
<dbReference type="OrthoDB" id="10013007at2759"/>
<organism evidence="4">
    <name type="scientific">Zeugodacus cucurbitae</name>
    <name type="common">Melon fruit fly</name>
    <name type="synonym">Bactrocera cucurbitae</name>
    <dbReference type="NCBI Taxonomy" id="28588"/>
    <lineage>
        <taxon>Eukaryota</taxon>
        <taxon>Metazoa</taxon>
        <taxon>Ecdysozoa</taxon>
        <taxon>Arthropoda</taxon>
        <taxon>Hexapoda</taxon>
        <taxon>Insecta</taxon>
        <taxon>Pterygota</taxon>
        <taxon>Neoptera</taxon>
        <taxon>Endopterygota</taxon>
        <taxon>Diptera</taxon>
        <taxon>Brachycera</taxon>
        <taxon>Muscomorpha</taxon>
        <taxon>Tephritoidea</taxon>
        <taxon>Tephritidae</taxon>
        <taxon>Zeugodacus</taxon>
        <taxon>Zeugodacus</taxon>
    </lineage>
</organism>
<feature type="region of interest" description="Disordered" evidence="2">
    <location>
        <begin position="90"/>
        <end position="111"/>
    </location>
</feature>
<dbReference type="Pfam" id="PF00017">
    <property type="entry name" value="SH2"/>
    <property type="match status" value="1"/>
</dbReference>
<dbReference type="PROSITE" id="PS50001">
    <property type="entry name" value="SH2"/>
    <property type="match status" value="1"/>
</dbReference>
<feature type="compositionally biased region" description="Polar residues" evidence="2">
    <location>
        <begin position="100"/>
        <end position="111"/>
    </location>
</feature>
<dbReference type="GeneID" id="105213967"/>
<dbReference type="InterPro" id="IPR036860">
    <property type="entry name" value="SH2_dom_sf"/>
</dbReference>
<dbReference type="Gene3D" id="3.30.505.10">
    <property type="entry name" value="SH2 domain"/>
    <property type="match status" value="1"/>
</dbReference>
<dbReference type="PANTHER" id="PTHR15832:SF2">
    <property type="entry name" value="SH2 DOMAIN-CONTAINING PROTEIN"/>
    <property type="match status" value="1"/>
</dbReference>
<name>A0A0A1X6C5_ZEUCU</name>
<accession>A0A0A1X6C5</accession>
<dbReference type="InterPro" id="IPR000980">
    <property type="entry name" value="SH2"/>
</dbReference>
<protein>
    <submittedName>
        <fullName evidence="4">Tensin-4</fullName>
    </submittedName>
</protein>
<evidence type="ECO:0000256" key="2">
    <source>
        <dbReference type="SAM" id="MobiDB-lite"/>
    </source>
</evidence>
<dbReference type="CTD" id="3885637"/>
<feature type="region of interest" description="Disordered" evidence="2">
    <location>
        <begin position="36"/>
        <end position="76"/>
    </location>
</feature>
<keyword evidence="1" id="KW-0727">SH2 domain</keyword>
<feature type="domain" description="SH2" evidence="3">
    <location>
        <begin position="204"/>
        <end position="299"/>
    </location>
</feature>
<dbReference type="PROSITE" id="PS51257">
    <property type="entry name" value="PROKAR_LIPOPROTEIN"/>
    <property type="match status" value="1"/>
</dbReference>
<dbReference type="SMART" id="SM00252">
    <property type="entry name" value="SH2"/>
    <property type="match status" value="1"/>
</dbReference>
<evidence type="ECO:0000313" key="4">
    <source>
        <dbReference type="EMBL" id="JAD06223.1"/>
    </source>
</evidence>
<dbReference type="PANTHER" id="PTHR15832">
    <property type="entry name" value="SHC (SRC HOMOLOGY DOMAIN C-TERMINAL) ADAPTOR HOMOLOG"/>
    <property type="match status" value="1"/>
</dbReference>
<reference evidence="4" key="1">
    <citation type="submission" date="2014-11" db="EMBL/GenBank/DDBJ databases">
        <authorList>
            <person name="Geib S."/>
        </authorList>
    </citation>
    <scope>NUCLEOTIDE SEQUENCE</scope>
</reference>
<sequence>MQDIRLRVEQPMSRVSPTQSRRPIHLLPQISLSCNEPPLEAHLQPSQHAVPRSPSSEEDNSPTEMNNCRRMADKPPLVKRLTMGMGLLRGTEDSRPLVHTASSSLNSGSSQTISDGYVNEAICEPEKMITNKFGDSCRQSLTALPTLEAGHMGLQEHTEFSYKKKYLRETCSANSSPKMFAPSAPLRLDNLSLAEQHELKGAAWFQAGIPREISLEVLSRQNPGAFLVRQSSTKPGCFALSLRVPPPAPKVAHYLILRTPRGYKIKGFTKEFSSLRALITHHSVMPELLPVPLALPRPTNMGAGAPGSRHGSRGSELDGCDDFDTYGSLNDFRKMMADLNV</sequence>
<reference evidence="4" key="2">
    <citation type="journal article" date="2015" name="Gigascience">
        <title>Reconstructing a comprehensive transcriptome assembly of a white-pupal translocated strain of the pest fruit fly Bactrocera cucurbitae.</title>
        <authorList>
            <person name="Sim S.B."/>
            <person name="Calla B."/>
            <person name="Hall B."/>
            <person name="DeRego T."/>
            <person name="Geib S.M."/>
        </authorList>
    </citation>
    <scope>NUCLEOTIDE SEQUENCE</scope>
</reference>
<dbReference type="AlphaFoldDB" id="A0A0A1X6C5"/>
<dbReference type="EMBL" id="GBXI01008069">
    <property type="protein sequence ID" value="JAD06223.1"/>
    <property type="molecule type" value="Transcribed_RNA"/>
</dbReference>